<evidence type="ECO:0000313" key="2">
    <source>
        <dbReference type="Proteomes" id="UP000199400"/>
    </source>
</evidence>
<accession>A0A1I2EF40</accession>
<name>A0A1I2EF40_9BACT</name>
<proteinExistence type="predicted"/>
<keyword evidence="2" id="KW-1185">Reference proteome</keyword>
<dbReference type="OrthoDB" id="9830602at2"/>
<reference evidence="2" key="1">
    <citation type="submission" date="2016-10" db="EMBL/GenBank/DDBJ databases">
        <authorList>
            <person name="Varghese N."/>
            <person name="Submissions S."/>
        </authorList>
    </citation>
    <scope>NUCLEOTIDE SEQUENCE [LARGE SCALE GENOMIC DNA]</scope>
    <source>
        <strain evidence="2">ATCC 25963</strain>
    </source>
</reference>
<evidence type="ECO:0000313" key="1">
    <source>
        <dbReference type="EMBL" id="SFE90860.1"/>
    </source>
</evidence>
<dbReference type="AlphaFoldDB" id="A0A1I2EF40"/>
<protein>
    <recommendedName>
        <fullName evidence="3">Roadblock/LC7 domain-containing protein</fullName>
    </recommendedName>
</protein>
<organism evidence="1 2">
    <name type="scientific">Nannocystis exedens</name>
    <dbReference type="NCBI Taxonomy" id="54"/>
    <lineage>
        <taxon>Bacteria</taxon>
        <taxon>Pseudomonadati</taxon>
        <taxon>Myxococcota</taxon>
        <taxon>Polyangia</taxon>
        <taxon>Nannocystales</taxon>
        <taxon>Nannocystaceae</taxon>
        <taxon>Nannocystis</taxon>
    </lineage>
</organism>
<dbReference type="RefSeq" id="WP_096332490.1">
    <property type="nucleotide sequence ID" value="NZ_FOMX01000022.1"/>
</dbReference>
<gene>
    <name evidence="1" type="ORF">SAMN02745121_06032</name>
</gene>
<sequence length="127" mass="14295">MTHERRQDRSENPWTAGDLYLRAVAQRTGLEHLTLATREGLYLSGTGDKELANRVAAVAPLYVEEPAALRAGLIEELTDGQPMQVWRVTVRNRPFYLIGFGALTDMSEEVQHAFDRIFARPAPRTSN</sequence>
<evidence type="ECO:0008006" key="3">
    <source>
        <dbReference type="Google" id="ProtNLM"/>
    </source>
</evidence>
<dbReference type="Proteomes" id="UP000199400">
    <property type="component" value="Unassembled WGS sequence"/>
</dbReference>
<dbReference type="EMBL" id="FOMX01000022">
    <property type="protein sequence ID" value="SFE90860.1"/>
    <property type="molecule type" value="Genomic_DNA"/>
</dbReference>